<evidence type="ECO:0008006" key="4">
    <source>
        <dbReference type="Google" id="ProtNLM"/>
    </source>
</evidence>
<comment type="caution">
    <text evidence="2">The sequence shown here is derived from an EMBL/GenBank/DDBJ whole genome shotgun (WGS) entry which is preliminary data.</text>
</comment>
<feature type="region of interest" description="Disordered" evidence="1">
    <location>
        <begin position="662"/>
        <end position="699"/>
    </location>
</feature>
<feature type="region of interest" description="Disordered" evidence="1">
    <location>
        <begin position="552"/>
        <end position="588"/>
    </location>
</feature>
<dbReference type="EMBL" id="JAVFWL010000006">
    <property type="protein sequence ID" value="KAK6765656.1"/>
    <property type="molecule type" value="Genomic_DNA"/>
</dbReference>
<dbReference type="PANTHER" id="PTHR47027">
    <property type="entry name" value="REVERSE TRANSCRIPTASE DOMAIN-CONTAINING PROTEIN"/>
    <property type="match status" value="1"/>
</dbReference>
<evidence type="ECO:0000313" key="3">
    <source>
        <dbReference type="Proteomes" id="UP001303046"/>
    </source>
</evidence>
<dbReference type="PANTHER" id="PTHR47027:SF20">
    <property type="entry name" value="REVERSE TRANSCRIPTASE-LIKE PROTEIN WITH RNA-DIRECTED DNA POLYMERASE DOMAIN"/>
    <property type="match status" value="1"/>
</dbReference>
<evidence type="ECO:0000256" key="1">
    <source>
        <dbReference type="SAM" id="MobiDB-lite"/>
    </source>
</evidence>
<sequence length="699" mass="78930">MYKVLERIILDRLIKHNEETTRDEQAGFRPMEYQETPSGHPLTDLEYADDAVIFAVSSTKLQHVVNLVSKLAPAFGLRLPPDRCKQMWISSTPPQGIRVDGQPIELVDEFCYLGCTLKNNGSYERDVQQRCTKATSAFNSLAKCLWWTVITNEVKLRVYLSTIRPIMMYGLETWIAPASVMEMPDCTERKLLRLLLGYFWPRVYHNEYLYAEVDVVYRRMTRGRYQYFAPPSKVAKVNRLRFLGHILRRPSDRLVQCVLRSLLGLSWKKPPGRKRKFWTEVVKEDLRTLGVGRQYRRDVKFHRIWNSDEWIDSVQAHAEDREGWAELCSKTAHFGEDANTHWPGPILFSSEPPLFDTNRSVVLLTPTTDSSDFERSLPNIPVKKLPKNCSGDVKEQSLKDGSTTSPKVEDVCKQKMVISKDTALKEKTPSQSAERMPVNVAEKYRSIFDEGDDDDDDLFDIKAKQELPKLVDKEKTEKVMPKKLIESPFSKLLGEKLARGPIQPAESKQADTSSSKATVTGIVATVASPKAKKDSDETHSSDFFKPLYSVVKDRTRGPTRRPPSKNKVGSGILPPEIGDAHNSPAEDVVSKLEKAEVVVAENEKLPTESKENPHASIKQEMTTHAECAQRSAVQSLFDADSDEGEDGDNLFSNAVAQNLKCSASSDVEHVSSSKPSSKVTTHSLFSDDDDSDLSLFRKK</sequence>
<feature type="compositionally biased region" description="Low complexity" evidence="1">
    <location>
        <begin position="672"/>
        <end position="684"/>
    </location>
</feature>
<reference evidence="2 3" key="1">
    <citation type="submission" date="2023-08" db="EMBL/GenBank/DDBJ databases">
        <title>A Necator americanus chromosomal reference genome.</title>
        <authorList>
            <person name="Ilik V."/>
            <person name="Petrzelkova K.J."/>
            <person name="Pardy F."/>
            <person name="Fuh T."/>
            <person name="Niatou-Singa F.S."/>
            <person name="Gouil Q."/>
            <person name="Baker L."/>
            <person name="Ritchie M.E."/>
            <person name="Jex A.R."/>
            <person name="Gazzola D."/>
            <person name="Li H."/>
            <person name="Toshio Fujiwara R."/>
            <person name="Zhan B."/>
            <person name="Aroian R.V."/>
            <person name="Pafco B."/>
            <person name="Schwarz E.M."/>
        </authorList>
    </citation>
    <scope>NUCLEOTIDE SEQUENCE [LARGE SCALE GENOMIC DNA]</scope>
    <source>
        <strain evidence="2 3">Aroian</strain>
        <tissue evidence="2">Whole animal</tissue>
    </source>
</reference>
<gene>
    <name evidence="2" type="primary">Necator_chrX.g25688</name>
    <name evidence="2" type="ORF">RB195_025522</name>
</gene>
<accession>A0ABR1EUT4</accession>
<protein>
    <recommendedName>
        <fullName evidence="4">Reverse transcriptase domain-containing protein</fullName>
    </recommendedName>
</protein>
<feature type="region of interest" description="Disordered" evidence="1">
    <location>
        <begin position="600"/>
        <end position="627"/>
    </location>
</feature>
<feature type="compositionally biased region" description="Basic and acidic residues" evidence="1">
    <location>
        <begin position="600"/>
        <end position="613"/>
    </location>
</feature>
<keyword evidence="3" id="KW-1185">Reference proteome</keyword>
<name>A0ABR1EUT4_NECAM</name>
<dbReference type="Proteomes" id="UP001303046">
    <property type="component" value="Unassembled WGS sequence"/>
</dbReference>
<evidence type="ECO:0000313" key="2">
    <source>
        <dbReference type="EMBL" id="KAK6765656.1"/>
    </source>
</evidence>
<organism evidence="2 3">
    <name type="scientific">Necator americanus</name>
    <name type="common">Human hookworm</name>
    <dbReference type="NCBI Taxonomy" id="51031"/>
    <lineage>
        <taxon>Eukaryota</taxon>
        <taxon>Metazoa</taxon>
        <taxon>Ecdysozoa</taxon>
        <taxon>Nematoda</taxon>
        <taxon>Chromadorea</taxon>
        <taxon>Rhabditida</taxon>
        <taxon>Rhabditina</taxon>
        <taxon>Rhabditomorpha</taxon>
        <taxon>Strongyloidea</taxon>
        <taxon>Ancylostomatidae</taxon>
        <taxon>Bunostominae</taxon>
        <taxon>Necator</taxon>
    </lineage>
</organism>
<proteinExistence type="predicted"/>